<dbReference type="PANTHER" id="PTHR12110:SF41">
    <property type="entry name" value="INOSOSE DEHYDRATASE"/>
    <property type="match status" value="1"/>
</dbReference>
<gene>
    <name evidence="2" type="ORF">HMPREF9444_02017</name>
</gene>
<dbReference type="Proteomes" id="UP000018458">
    <property type="component" value="Unassembled WGS sequence"/>
</dbReference>
<dbReference type="Pfam" id="PF01261">
    <property type="entry name" value="AP_endonuc_2"/>
    <property type="match status" value="1"/>
</dbReference>
<evidence type="ECO:0000313" key="3">
    <source>
        <dbReference type="Proteomes" id="UP000018458"/>
    </source>
</evidence>
<dbReference type="GO" id="GO:0004519">
    <property type="term" value="F:endonuclease activity"/>
    <property type="evidence" value="ECO:0007669"/>
    <property type="project" value="UniProtKB-KW"/>
</dbReference>
<keyword evidence="2" id="KW-0255">Endonuclease</keyword>
<keyword evidence="3" id="KW-1185">Reference proteome</keyword>
<dbReference type="InterPro" id="IPR036237">
    <property type="entry name" value="Xyl_isomerase-like_sf"/>
</dbReference>
<evidence type="ECO:0000313" key="2">
    <source>
        <dbReference type="EMBL" id="EFY06207.1"/>
    </source>
</evidence>
<dbReference type="HOGENOM" id="CLU_050006_6_3_6"/>
<dbReference type="eggNOG" id="COG1082">
    <property type="taxonomic scope" value="Bacteria"/>
</dbReference>
<dbReference type="STRING" id="762983.HMPREF9444_02017"/>
<proteinExistence type="predicted"/>
<dbReference type="EMBL" id="AEVO01000143">
    <property type="protein sequence ID" value="EFY06207.1"/>
    <property type="molecule type" value="Genomic_DNA"/>
</dbReference>
<dbReference type="Gene3D" id="3.20.20.150">
    <property type="entry name" value="Divalent-metal-dependent TIM barrel enzymes"/>
    <property type="match status" value="1"/>
</dbReference>
<dbReference type="InterPro" id="IPR013022">
    <property type="entry name" value="Xyl_isomerase-like_TIM-brl"/>
</dbReference>
<feature type="domain" description="Xylose isomerase-like TIM barrel" evidence="1">
    <location>
        <begin position="22"/>
        <end position="290"/>
    </location>
</feature>
<accession>E8LMM3</accession>
<dbReference type="InterPro" id="IPR050312">
    <property type="entry name" value="IolE/XylAMocC-like"/>
</dbReference>
<reference evidence="2 3" key="1">
    <citation type="submission" date="2011-01" db="EMBL/GenBank/DDBJ databases">
        <authorList>
            <person name="Weinstock G."/>
            <person name="Sodergren E."/>
            <person name="Clifton S."/>
            <person name="Fulton L."/>
            <person name="Fulton B."/>
            <person name="Courtney L."/>
            <person name="Fronick C."/>
            <person name="Harrison M."/>
            <person name="Strong C."/>
            <person name="Farmer C."/>
            <person name="Delahaunty K."/>
            <person name="Markovic C."/>
            <person name="Hall O."/>
            <person name="Minx P."/>
            <person name="Tomlinson C."/>
            <person name="Mitreva M."/>
            <person name="Hou S."/>
            <person name="Chen J."/>
            <person name="Wollam A."/>
            <person name="Pepin K.H."/>
            <person name="Johnson M."/>
            <person name="Bhonagiri V."/>
            <person name="Zhang X."/>
            <person name="Suruliraj S."/>
            <person name="Warren W."/>
            <person name="Chinwalla A."/>
            <person name="Mardis E.R."/>
            <person name="Wilson R.K."/>
        </authorList>
    </citation>
    <scope>NUCLEOTIDE SEQUENCE [LARGE SCALE GENOMIC DNA]</scope>
    <source>
        <strain evidence="3">DSM 22608 / JCM 16073 / KCTC 15190 / YIT 12066</strain>
    </source>
</reference>
<keyword evidence="2" id="KW-0378">Hydrolase</keyword>
<comment type="caution">
    <text evidence="2">The sequence shown here is derived from an EMBL/GenBank/DDBJ whole genome shotgun (WGS) entry which is preliminary data.</text>
</comment>
<evidence type="ECO:0000259" key="1">
    <source>
        <dbReference type="Pfam" id="PF01261"/>
    </source>
</evidence>
<dbReference type="SUPFAM" id="SSF51658">
    <property type="entry name" value="Xylose isomerase-like"/>
    <property type="match status" value="1"/>
</dbReference>
<dbReference type="PANTHER" id="PTHR12110">
    <property type="entry name" value="HYDROXYPYRUVATE ISOMERASE"/>
    <property type="match status" value="1"/>
</dbReference>
<sequence>MMFKIAGHTMGTPEYTVLEAIELMHKIGANGIEIVVQDDYRSGIPCNCDEKTLKEIKDCAERNNIKIICLTPYNSYFNSLDEKKRRQEIDAIKKVIDYCEFFGAKYIRIYGGNLAAGDNEKLAERRAKLIESMRELGDIAAQKGVTLVIENHFNTMSVSAKDSAALIRDINHPAVRILYDQANLTFTENEDYLHAIALQQQYVAYMHVKDLVFKKGVAFSSSNVAHPDESERNVYTRIVGEGVVPWPEILRLVKEHGYEGWLSLEYERRWHPDDIPDASIGMKKSIEYLRSIDL</sequence>
<dbReference type="AlphaFoldDB" id="E8LMM3"/>
<dbReference type="RefSeq" id="WP_009144161.1">
    <property type="nucleotide sequence ID" value="NZ_GL831067.1"/>
</dbReference>
<name>E8LMM3_SUCHY</name>
<organism evidence="2 3">
    <name type="scientific">Succinatimonas hippei (strain DSM 22608 / JCM 16073 / KCTC 15190 / YIT 12066)</name>
    <dbReference type="NCBI Taxonomy" id="762983"/>
    <lineage>
        <taxon>Bacteria</taxon>
        <taxon>Pseudomonadati</taxon>
        <taxon>Pseudomonadota</taxon>
        <taxon>Gammaproteobacteria</taxon>
        <taxon>Aeromonadales</taxon>
        <taxon>Succinivibrionaceae</taxon>
        <taxon>Succinatimonas</taxon>
    </lineage>
</organism>
<keyword evidence="2" id="KW-0540">Nuclease</keyword>
<protein>
    <submittedName>
        <fullName evidence="2">AP endonuclease, family 2</fullName>
    </submittedName>
</protein>